<evidence type="ECO:0000313" key="4">
    <source>
        <dbReference type="EMBL" id="GAN01184.1"/>
    </source>
</evidence>
<feature type="region of interest" description="Disordered" evidence="2">
    <location>
        <begin position="553"/>
        <end position="668"/>
    </location>
</feature>
<dbReference type="InterPro" id="IPR007527">
    <property type="entry name" value="Znf_SWIM"/>
</dbReference>
<keyword evidence="1" id="KW-0862">Zinc</keyword>
<evidence type="ECO:0000256" key="1">
    <source>
        <dbReference type="PROSITE-ProRule" id="PRU00325"/>
    </source>
</evidence>
<dbReference type="GO" id="GO:0008270">
    <property type="term" value="F:zinc ion binding"/>
    <property type="evidence" value="ECO:0007669"/>
    <property type="project" value="UniProtKB-KW"/>
</dbReference>
<dbReference type="EMBL" id="DF836294">
    <property type="protein sequence ID" value="GAN01184.1"/>
    <property type="molecule type" value="Genomic_DNA"/>
</dbReference>
<organism evidence="4">
    <name type="scientific">Mucor ambiguus</name>
    <dbReference type="NCBI Taxonomy" id="91626"/>
    <lineage>
        <taxon>Eukaryota</taxon>
        <taxon>Fungi</taxon>
        <taxon>Fungi incertae sedis</taxon>
        <taxon>Mucoromycota</taxon>
        <taxon>Mucoromycotina</taxon>
        <taxon>Mucoromycetes</taxon>
        <taxon>Mucorales</taxon>
        <taxon>Mucorineae</taxon>
        <taxon>Mucoraceae</taxon>
        <taxon>Mucor</taxon>
    </lineage>
</organism>
<evidence type="ECO:0000256" key="2">
    <source>
        <dbReference type="SAM" id="MobiDB-lite"/>
    </source>
</evidence>
<reference evidence="4" key="1">
    <citation type="submission" date="2014-09" db="EMBL/GenBank/DDBJ databases">
        <title>Draft genome sequence of an oleaginous Mucoromycotina fungus Mucor ambiguus NBRC6742.</title>
        <authorList>
            <person name="Takeda I."/>
            <person name="Yamane N."/>
            <person name="Morita T."/>
            <person name="Tamano K."/>
            <person name="Machida M."/>
            <person name="Baker S."/>
            <person name="Koike H."/>
        </authorList>
    </citation>
    <scope>NUCLEOTIDE SEQUENCE</scope>
    <source>
        <strain evidence="4">NBRC 6742</strain>
    </source>
</reference>
<dbReference type="PROSITE" id="PS50966">
    <property type="entry name" value="ZF_SWIM"/>
    <property type="match status" value="1"/>
</dbReference>
<dbReference type="AlphaFoldDB" id="A0A0C9M4H2"/>
<feature type="domain" description="SWIM-type" evidence="3">
    <location>
        <begin position="504"/>
        <end position="543"/>
    </location>
</feature>
<dbReference type="OrthoDB" id="2289883at2759"/>
<gene>
    <name evidence="4" type="ORF">MAM1_0005c00616</name>
</gene>
<feature type="compositionally biased region" description="Low complexity" evidence="2">
    <location>
        <begin position="647"/>
        <end position="668"/>
    </location>
</feature>
<evidence type="ECO:0000313" key="5">
    <source>
        <dbReference type="Proteomes" id="UP000053815"/>
    </source>
</evidence>
<dbReference type="Proteomes" id="UP000053815">
    <property type="component" value="Unassembled WGS sequence"/>
</dbReference>
<sequence>METQILHYGLLWIQSIPSIANIYYYKYLKETHVMHCPDKDLSIRAVARSIMNTIRANEAKKIALYFEQPCSDTKRRSIFEFVLKHIPDLTCFCLAVPCAPLQPSLLLGWSAGLADSHWKQLCSGAYDPQACVPFQPPTTKSGQSACNDFQVLFAMSASLFNKKALFVHFTHHLLSFDADQGLILSENVENAIKGWIEASHHQFKTLIWIIDEKRLYGDAIYNINQKGRDTLLQKYRQMVSDRIESFNTAIPIYCYILDYFHAASFNLAQHLAQLQHRHNISMAGSTLLTWSKEETLSLRQHSFNTLNCIYLQQQPLFNRSKWRYLHQSSETASSKDKLKYVHPNILPLDGDLTNVYRVPLLKSADNDLPLTKAEEITADIRHTASAKTVDVFDTWAELGLKQDLVPITEQDTVSFILNDTGVQPSEGKEKLDKDTIHTQLLKDIMCSLTKQKINAFIGNTAYMERGSELKPQVSQLSVNTKNGDDQVQMTGSIPIESSSGCITSTVLFSKQDDTYTLVEAKCTCPIGNWGNCKHCAAVLLHALDKRVCTPSEPQLNEAKEPSDSPPLPLLSKRSYGASQEDNDSNSNESRKKANSSVESNDSASTVAYDPNAPPSVTTSYSTTDEEGTQPPTFLSNASPISNPSLRSVSLYNSSNEMSSRSQNSLSSSAKDTVSLFSSNSLSENQQLRESLELIQESHHEEAGEQESVQIIQKTNLDLGAPSENATCTDQIRMSPTKESNSPIGVEEQGARYYTDYEDDSQDDGDHLPETQPCF</sequence>
<feature type="compositionally biased region" description="Polar residues" evidence="2">
    <location>
        <begin position="723"/>
        <end position="742"/>
    </location>
</feature>
<evidence type="ECO:0000259" key="3">
    <source>
        <dbReference type="PROSITE" id="PS50966"/>
    </source>
</evidence>
<name>A0A0C9M4H2_9FUNG</name>
<proteinExistence type="predicted"/>
<feature type="compositionally biased region" description="Polar residues" evidence="2">
    <location>
        <begin position="594"/>
        <end position="605"/>
    </location>
</feature>
<keyword evidence="5" id="KW-1185">Reference proteome</keyword>
<accession>A0A0C9M4H2</accession>
<feature type="compositionally biased region" description="Polar residues" evidence="2">
    <location>
        <begin position="629"/>
        <end position="646"/>
    </location>
</feature>
<feature type="region of interest" description="Disordered" evidence="2">
    <location>
        <begin position="719"/>
        <end position="774"/>
    </location>
</feature>
<protein>
    <recommendedName>
        <fullName evidence="3">SWIM-type domain-containing protein</fullName>
    </recommendedName>
</protein>
<keyword evidence="1" id="KW-0479">Metal-binding</keyword>
<keyword evidence="1" id="KW-0863">Zinc-finger</keyword>